<feature type="compositionally biased region" description="Polar residues" evidence="4">
    <location>
        <begin position="2373"/>
        <end position="2391"/>
    </location>
</feature>
<gene>
    <name evidence="8" type="ORF">DFR28_101881</name>
</gene>
<feature type="region of interest" description="Disordered" evidence="4">
    <location>
        <begin position="1517"/>
        <end position="1542"/>
    </location>
</feature>
<dbReference type="Gene3D" id="3.40.50.1460">
    <property type="match status" value="1"/>
</dbReference>
<evidence type="ECO:0000256" key="3">
    <source>
        <dbReference type="ARBA" id="ARBA00022729"/>
    </source>
</evidence>
<feature type="domain" description="SD-repeat containing protein B" evidence="7">
    <location>
        <begin position="1744"/>
        <end position="1827"/>
    </location>
</feature>
<evidence type="ECO:0000256" key="5">
    <source>
        <dbReference type="SAM" id="Phobius"/>
    </source>
</evidence>
<dbReference type="InterPro" id="IPR018247">
    <property type="entry name" value="EF_Hand_1_Ca_BS"/>
</dbReference>
<feature type="compositionally biased region" description="Polar residues" evidence="4">
    <location>
        <begin position="1109"/>
        <end position="1124"/>
    </location>
</feature>
<feature type="region of interest" description="Disordered" evidence="4">
    <location>
        <begin position="2528"/>
        <end position="2566"/>
    </location>
</feature>
<keyword evidence="5" id="KW-0472">Membrane</keyword>
<dbReference type="Gene3D" id="2.60.40.10">
    <property type="entry name" value="Immunoglobulins"/>
    <property type="match status" value="16"/>
</dbReference>
<feature type="region of interest" description="Disordered" evidence="4">
    <location>
        <begin position="1651"/>
        <end position="1686"/>
    </location>
</feature>
<keyword evidence="9" id="KW-1185">Reference proteome</keyword>
<feature type="domain" description="SD-repeat containing protein B" evidence="7">
    <location>
        <begin position="3370"/>
        <end position="3493"/>
    </location>
</feature>
<feature type="compositionally biased region" description="Polar residues" evidence="4">
    <location>
        <begin position="1847"/>
        <end position="1856"/>
    </location>
</feature>
<feature type="region of interest" description="Disordered" evidence="4">
    <location>
        <begin position="1109"/>
        <end position="1128"/>
    </location>
</feature>
<dbReference type="InParanoid" id="A0A395JSI2"/>
<dbReference type="OrthoDB" id="5619324at2"/>
<dbReference type="InterPro" id="IPR051417">
    <property type="entry name" value="SDr/BOS_complex"/>
</dbReference>
<dbReference type="GO" id="GO:0005576">
    <property type="term" value="C:extracellular region"/>
    <property type="evidence" value="ECO:0007669"/>
    <property type="project" value="UniProtKB-SubCell"/>
</dbReference>
<feature type="region of interest" description="Disordered" evidence="4">
    <location>
        <begin position="2356"/>
        <end position="2394"/>
    </location>
</feature>
<keyword evidence="5" id="KW-0812">Transmembrane</keyword>
<feature type="compositionally biased region" description="Basic and acidic residues" evidence="4">
    <location>
        <begin position="3739"/>
        <end position="3752"/>
    </location>
</feature>
<sequence length="4495" mass="468141">MLVLSSDNSYAVARATSLQVKFGLLFTVMLFSVLSTPLVYGQAASSLVKEAQELGTNNALTELELGQAFEYQLQWNCSIVSTPPNDCGEFTLTDPLPEGFIFETCLVSDNIYTCTHDPVTNTVTIDLPSPDVLADGDSANATIVGALSTDLADFPSGLPSTLVNTATSSVANVGSVSATSSPTLNPPSNNWEISKRVSVPGGSVGPALDNDVVYRIEICPNGPAGIGTGTIILENPVLSDVCETGATVVGATLRNDNLMNSVLPTTGACPALGFDFASLGVTEFDPADGCQVVRLAVQYPSADFSIAETVTNTANLNGDNIDPATCPNSCTSSVESTLDVPTPDADLEKTVKRDSVGVGARNEYYITFDTSKTNVQQTNVVLEDVFPVEIEPLTLVHDGWSDQSVEANIIELPSNTLLTSYNGMIGLANGFSQLLSATATGFRVEFTTPVPPGFDGGMFTVAHLTNDPSLTVGPPPSTFENCATVTTDQITADPMVSDPSACQTVTIVEDSTDISLAKAMPSAVQPGQPFTTTFTFLQDNTSSVGAQNPTVTDCLSPELEFVSWDTLGFIGLDDPRNAIDTVNTQPIGVEPNLEVIAPGDAGNTCTAANATMLRWSWQNVAPAGAIQLGGQLGDLPVNNPFTFPVRPDRNNDNVGDATGDFGIATAVRLGVTLKVRAGVLAQGGVQNFLESTQQNTADLRCLNGLTTDLPDTNDIDSDADTSEKICQTNDTFNILSAASLGGEKFIGGFPGLPNFDPSNPPADNTAAASAGIATPAYCADDGSGRTKAPCVAQAMKDQPFDYRIRLSNDGNVPLSNYVVYDVLPNTDTAGSDTGISEALAGVSRASTWEPQLMGPVTLASANPTVAAELTNAVIEYSASATSCRPELSIANDLGGSGWQPGCVDDWTETPLADAITFPEGYASVRAWRVYVPFSGNAWPVGDPFNPTDEDIIISLDMLSQADAPASDYVAGDLQIAWNNIAHRATNANDDARLLSAEIVKTGIITPAEFPLQSSGLRIGNLVWLDTNNDGIANAGEQGLFDVTVQLWVDVTGDGPSADDTLFDSMQTDAQGHYLFDDADIANRDNLGIPAGNYYVVIPNAQTGSFVLDDNYSSTTDEPNANSNLDNDDNGAFTSDDLVTPLPAGFDGIYSGTVNLALGEEPVDEQLRNDDAADDDADFFDDNDSNVSVDFGFYRLRLGNHVWLDEDNDGIAESGEPAIANLQTQLYLDDGDGIFDPNLDQLLVTDTTDAQGQYLFDGLDEGNYFIAIPEGQSGLTAGGDPYSTDTLQSSTPTSAAGTALATDNEDDGAPGTFGSLVPATYASVSTLLNLTVGGAVTGESDTSSNGVTGSSATDTSDANVELTENIAADIAFPDTNSYLSADFGFVPDVSLGSTIWVDTNGNGVQNSGEGAIAGATVTLLDSAGTPIDGDLGLAGVQLVQTTTDAAGQYHFNDLVPGTYRVSVDLSTSPILNIDDYLPTPTQVAAPNNNNQLDSNIDYSADTNLADLVHISGPITLLAGTEPSNERDPINATGTGVSTDPDQPNQAGLADNAGNMTLDMGFVPPVSLGSTLWVDDNEDGIQSAGETPVENATVTLLNSDGTVFDSDPYTAGVQSLTTVTDADGQYNFDGLPAGNYRVQVDLSTANNANAATLVPTPRQVADPDAAGPSQNANDDSNIDTGFDTNTTDQIHTSGIVTLTPGAEPLGEVDSIGTPGPDQPNQGLVASDDPDANGNMTVDFGFIEPVSLGSTVWFDSNGDGVQTLGEAPIVGVSVTLLNAGGSVYDSNPATAGIDALTVATDAQGQYHFNGLPEGDYRVQVNLTTATSHTGAMLSPTPLQTPDPDAPGAGQDSNTDSNVDLTAPGHNPAANIYQSGVVSLSIGGEPLLAVESDPIGVPGSDQPNQGAAQLDANGNMTVDMGFFAPVSLGSTIWNDSNADGSQDAGEPAIQGATVTLLTAAGTPVDGDPNVAGVQLVTDVTDIDGQYNFDGLIPGDYRVQVDLSMVTDSDDYIPTPLQVADPDAAGDDNTDSNVDVAFDTNANDLIHTSGIVTLTVGGEPAGETDPIGAGGADQPNQGLSTADDPDTSGNMTVDMGFIKPVSVGSTAWLDVNGDGVQDAGEPPIVAAQVTLLNADGSVYDSDPNVAGVQALTDLTDTQGQYNFNGIPEGDYRIQIDLSTASNSNASALVPTPAQVADPDAPGLGQDNNSDSNIDQLFDSNPVDLIHTSGVITLSVGGEPLNEVDPIGTPGADQPNQALTAADQPDANGNMTVDFGFIEPVSLGSTVWLDSNTDGRQDDNEPPISGALVTLLNGDGSVYDRDPVATGIQALTATTDSTGQYNFNGLPAGSYMLQVDMSGVTGAGSISPTPSQVADPENNDNTDSNIASVDQNGSPAITSDDLYRSGVIDLRLGTEPELEVDPIDGVNDNGPVIDQPNQGGLIDSNGNMTVDFGFFQPVSLGSTIWEDLNGNGIQDAAELAIEGATVTLLDSAGLAVTGVTPVVSNASGEYHFNGLLPGDYRVQVDLSTVVGGADLKPTPLQVADPDLSGDPSEDSNDDSNIDFAFDTTGSNSISDQVHTSGIITLAPGTEPLSETDSIGVVGADQPSQDLTGVNPDSAGNMTLDMGFVRPVSLGSTIWQDENADGSQGDGEPAIVNATVTLLDAAGAPVDGDPYTAGVQIVTTVTDAEGQYFFNDLAPGDYRVQVDLSTVVGGGALIPTPLQVADPDVFGDPSADSNEDSNIDLGFDPNLADQIHTSGVITLTAGGEPVGEADPVDLIDGNGDVDDQPGQTAANPDNSGNMTVDMGFYAPVSIGSFVWQDSNGDGLQDANEPPLAAAQVALFVETTPGSGVFVAASQVGGAPVTAVTVGADGLYEFTNLPPGNYRVQVTPPTGFFPSPVQNTADNDDTANDSNIATEPSVGVFESGVFEVTSGAEPNETGSGTGRGDNQDGIDGSAEDLSGNMTIDFGFVPPASLGNYVWLDLDMDGVQDANEDGIANVTVNLYQDTDGNGVIDGAELTTPVATAVTGLNGEYLFPRLQPGVVYQTGVDVSSLPVGLVQTYDEGDGVGATDSLSDPIVLDPKEFHETADFGYAPAAGLGAVGDTIWVDANDDGVQSPGEPGIGNVTVSITPPTDVDLGAGLGVAITTVTDSSGRYLFPNLPLDESYIVEVDTNTLPLGYVSGPSNLGDPDVRDGNSATADNQTTVTITPANPINLDLDFGYLPPADQNNSIGDTLWIDVDQDGNGPATAGDGSDLTEPVLHGVTVTLIQDNGDGLYNPADDTVFATTVTDATGMYLFTGIPDGDYIVVVTDQNNVLAGLNQTVDSDDPANPGAFVAVTPNRSFVDDLGVGIATPVEDLDQDFGYVSSNTAGGDGVIGDTIFFDSNGSGAPDADEGLEGVVVELYGPGPDGVIGGGDDVLISTTTTDANGLYLFTGLDTSDTGANPGTDYQVVVVTSTLPNGGTGWTNSVDPDTSGTGDSVSVTTLTTTTPIDLDQDFGYVGDGDNAITGTIWPDTNGNGEQDEAGSLGGVTVELQDQNGNVIATTTTDTDGNYEFAGLPDGVYVVVVTDDDNVLNGFEHTDSPNGLTDTSDETSKDDTGYVVDLDSLGLIADPVIDNTGDFGYVPSITNPISLGLFTSSVDEAGSVRFDWSTQTEVANIGFNVYAQVDGDWIVLNPRLIASYGDAVSVQSYHFSAVTDATVFALSDIDLTGKETLHGPYVLGQSYGVIADRQAIDWQSEKAIREANKAERKAKREAQQRQRSLKRKQRRESKQQETSMFYKLLNQSVTVLLTAIIPTAHAAEGEDLVNLQTTEVGIHYISVADLAEFGVDLIGENAADLALSNRGNDVPIQVTGGAVVAADSQIRFIAEQLDTLYTGTNVYTLRLESGAALPMNIDTTAISSRAKVANSYLRTAKFAPQSSYSFTSPNPSDAFYAKRMIAIGEAASENVTLNLKNVAVGGNSGTTKAKLRVGVWGAANQAGVKKDHSVSVKFNGVSVASKEFDGLRGEQLEASLQEVREGINVVGLTLPLDTGYAFDAVNLDDVTVEYPSKFVAEDARLSYASNFSRFRIDGFKPTDLPNGKDDLVIMRQDTLSSVAVIDGNGKKASCNSSVCRIEVAGSGAAAQYYVATSNSMYSATPVALPLADDISSGNANYLIISHPDFIGSAGNFHLENLATELQSEMGSVDIVDVESIYAQFGDHIFDPQAIRDYIQFAHNNRGTKYVLLVGGDVYDYRNFENQDATSFIPSIYYATGNNITFAPVDAKYVDLNDDNVPDLPIARLPVRTTAQLGVLMGKRAAYLNRDYAGTALLVADGYDQAQQYDFGSDANEIEQDYLLNFQVEKAYVDQLGTSAARAKVKQQIESGITLTAFFGHSSTNQWSFNGLFTGPDAAGLNNVGKPTVVTQWGCWNAYFVSPNEDSMGHRFMMEGDRGAVAVMGASTLTDANNERELARLVFDRLANGERLGDAVTNAKQDYALENPDDLDVLLGWTVLGLPELIVN</sequence>
<feature type="region of interest" description="Disordered" evidence="4">
    <location>
        <begin position="2926"/>
        <end position="2950"/>
    </location>
</feature>
<keyword evidence="3" id="KW-0732">Signal</keyword>
<dbReference type="GO" id="GO:0006508">
    <property type="term" value="P:proteolysis"/>
    <property type="evidence" value="ECO:0007669"/>
    <property type="project" value="InterPro"/>
</dbReference>
<feature type="domain" description="SD-repeat containing protein B" evidence="7">
    <location>
        <begin position="3502"/>
        <end position="3593"/>
    </location>
</feature>
<feature type="compositionally biased region" description="Polar residues" evidence="4">
    <location>
        <begin position="1282"/>
        <end position="1295"/>
    </location>
</feature>
<feature type="domain" description="SD-repeat containing protein B" evidence="7">
    <location>
        <begin position="1017"/>
        <end position="1123"/>
    </location>
</feature>
<dbReference type="InterPro" id="IPR029030">
    <property type="entry name" value="Caspase-like_dom_sf"/>
</dbReference>
<feature type="region of interest" description="Disordered" evidence="4">
    <location>
        <begin position="2889"/>
        <end position="2909"/>
    </location>
</feature>
<feature type="domain" description="SD-repeat containing protein B" evidence="7">
    <location>
        <begin position="1389"/>
        <end position="1498"/>
    </location>
</feature>
<dbReference type="RefSeq" id="WP_113953055.1">
    <property type="nucleotide sequence ID" value="NZ_QNRT01000001.1"/>
</dbReference>
<dbReference type="InterPro" id="IPR029031">
    <property type="entry name" value="Gingipain_N_sf"/>
</dbReference>
<feature type="domain" description="SD-repeat containing protein B" evidence="7">
    <location>
        <begin position="1565"/>
        <end position="1677"/>
    </location>
</feature>
<feature type="transmembrane region" description="Helical" evidence="5">
    <location>
        <begin position="20"/>
        <end position="40"/>
    </location>
</feature>
<feature type="compositionally biased region" description="Acidic residues" evidence="4">
    <location>
        <begin position="2545"/>
        <end position="2554"/>
    </location>
</feature>
<feature type="domain" description="SD-repeat containing protein B" evidence="7">
    <location>
        <begin position="2453"/>
        <end position="2524"/>
    </location>
</feature>
<evidence type="ECO:0000313" key="8">
    <source>
        <dbReference type="EMBL" id="RBP53495.1"/>
    </source>
</evidence>
<proteinExistence type="predicted"/>
<dbReference type="SUPFAM" id="SSF52129">
    <property type="entry name" value="Caspase-like"/>
    <property type="match status" value="1"/>
</dbReference>
<feature type="region of interest" description="Disordered" evidence="4">
    <location>
        <begin position="2413"/>
        <end position="2435"/>
    </location>
</feature>
<feature type="domain" description="SD-repeat containing protein B" evidence="7">
    <location>
        <begin position="1196"/>
        <end position="1292"/>
    </location>
</feature>
<organism evidence="8 9">
    <name type="scientific">Arenicella xantha</name>
    <dbReference type="NCBI Taxonomy" id="644221"/>
    <lineage>
        <taxon>Bacteria</taxon>
        <taxon>Pseudomonadati</taxon>
        <taxon>Pseudomonadota</taxon>
        <taxon>Gammaproteobacteria</taxon>
        <taxon>Arenicellales</taxon>
        <taxon>Arenicellaceae</taxon>
        <taxon>Arenicella</taxon>
    </lineage>
</organism>
<feature type="region of interest" description="Disordered" evidence="4">
    <location>
        <begin position="2052"/>
        <end position="2080"/>
    </location>
</feature>
<feature type="domain" description="SD-repeat containing protein B" evidence="7">
    <location>
        <begin position="2806"/>
        <end position="2908"/>
    </location>
</feature>
<feature type="domain" description="SD-repeat containing protein B" evidence="7">
    <location>
        <begin position="2097"/>
        <end position="2175"/>
    </location>
</feature>
<feature type="compositionally biased region" description="Polar residues" evidence="4">
    <location>
        <begin position="1530"/>
        <end position="1542"/>
    </location>
</feature>
<dbReference type="PROSITE" id="PS00018">
    <property type="entry name" value="EF_HAND_1"/>
    <property type="match status" value="1"/>
</dbReference>
<dbReference type="Gene3D" id="3.40.50.10390">
    <property type="entry name" value="Gingipain r, domain 1"/>
    <property type="match status" value="1"/>
</dbReference>
<reference evidence="8 9" key="1">
    <citation type="submission" date="2018-06" db="EMBL/GenBank/DDBJ databases">
        <title>Genomic Encyclopedia of Type Strains, Phase IV (KMG-IV): sequencing the most valuable type-strain genomes for metagenomic binning, comparative biology and taxonomic classification.</title>
        <authorList>
            <person name="Goeker M."/>
        </authorList>
    </citation>
    <scope>NUCLEOTIDE SEQUENCE [LARGE SCALE GENOMIC DNA]</scope>
    <source>
        <strain evidence="8 9">DSM 24032</strain>
    </source>
</reference>
<comment type="subcellular location">
    <subcellularLocation>
        <location evidence="1">Secreted</location>
    </subcellularLocation>
</comment>
<protein>
    <submittedName>
        <fullName evidence="8">Putative secreted protein (Por secretion system target)</fullName>
    </submittedName>
</protein>
<feature type="region of interest" description="Disordered" evidence="4">
    <location>
        <begin position="3739"/>
        <end position="3766"/>
    </location>
</feature>
<evidence type="ECO:0000313" key="9">
    <source>
        <dbReference type="Proteomes" id="UP000253083"/>
    </source>
</evidence>
<feature type="region of interest" description="Disordered" evidence="4">
    <location>
        <begin position="1275"/>
        <end position="1310"/>
    </location>
</feature>
<dbReference type="Pfam" id="PF17210">
    <property type="entry name" value="SdrD_B"/>
    <property type="match status" value="16"/>
</dbReference>
<dbReference type="EMBL" id="QNRT01000001">
    <property type="protein sequence ID" value="RBP53495.1"/>
    <property type="molecule type" value="Genomic_DNA"/>
</dbReference>
<feature type="domain" description="SD-repeat containing protein B" evidence="7">
    <location>
        <begin position="2276"/>
        <end position="2386"/>
    </location>
</feature>
<feature type="region of interest" description="Disordered" evidence="4">
    <location>
        <begin position="3570"/>
        <end position="3589"/>
    </location>
</feature>
<dbReference type="InterPro" id="IPR013783">
    <property type="entry name" value="Ig-like_fold"/>
</dbReference>
<comment type="caution">
    <text evidence="8">The sequence shown here is derived from an EMBL/GenBank/DDBJ whole genome shotgun (WGS) entry which is preliminary data.</text>
</comment>
<keyword evidence="2" id="KW-0964">Secreted</keyword>
<feature type="domain" description="SD-repeat containing protein B" evidence="7">
    <location>
        <begin position="2967"/>
        <end position="3069"/>
    </location>
</feature>
<feature type="domain" description="SD-repeat containing protein B" evidence="7">
    <location>
        <begin position="2626"/>
        <end position="2701"/>
    </location>
</feature>
<evidence type="ECO:0000256" key="1">
    <source>
        <dbReference type="ARBA" id="ARBA00004613"/>
    </source>
</evidence>
<dbReference type="Pfam" id="PF01364">
    <property type="entry name" value="Peptidase_C25"/>
    <property type="match status" value="1"/>
</dbReference>
<dbReference type="Proteomes" id="UP000253083">
    <property type="component" value="Unassembled WGS sequence"/>
</dbReference>
<dbReference type="SUPFAM" id="SSF117074">
    <property type="entry name" value="Hypothetical protein PA1324"/>
    <property type="match status" value="16"/>
</dbReference>
<feature type="domain" description="Gingipain" evidence="6">
    <location>
        <begin position="4149"/>
        <end position="4472"/>
    </location>
</feature>
<feature type="compositionally biased region" description="Polar residues" evidence="4">
    <location>
        <begin position="1666"/>
        <end position="1686"/>
    </location>
</feature>
<feature type="domain" description="SD-repeat containing protein B" evidence="7">
    <location>
        <begin position="1923"/>
        <end position="2033"/>
    </location>
</feature>
<evidence type="ECO:0000256" key="4">
    <source>
        <dbReference type="SAM" id="MobiDB-lite"/>
    </source>
</evidence>
<feature type="domain" description="SD-repeat containing protein B" evidence="7">
    <location>
        <begin position="3094"/>
        <end position="3215"/>
    </location>
</feature>
<evidence type="ECO:0000256" key="2">
    <source>
        <dbReference type="ARBA" id="ARBA00022525"/>
    </source>
</evidence>
<evidence type="ECO:0000259" key="6">
    <source>
        <dbReference type="Pfam" id="PF01364"/>
    </source>
</evidence>
<evidence type="ECO:0000259" key="7">
    <source>
        <dbReference type="Pfam" id="PF17210"/>
    </source>
</evidence>
<feature type="region of interest" description="Disordered" evidence="4">
    <location>
        <begin position="1826"/>
        <end position="1862"/>
    </location>
</feature>
<dbReference type="PANTHER" id="PTHR23303">
    <property type="entry name" value="CARBOXYPEPTIDASE REGULATORY REGION-CONTAINING"/>
    <property type="match status" value="1"/>
</dbReference>
<accession>A0A395JSI2</accession>
<feature type="domain" description="SD-repeat containing protein B" evidence="7">
    <location>
        <begin position="3224"/>
        <end position="3320"/>
    </location>
</feature>
<keyword evidence="5" id="KW-1133">Transmembrane helix</keyword>
<dbReference type="InterPro" id="IPR033764">
    <property type="entry name" value="Sdr_B"/>
</dbReference>
<name>A0A395JSI2_9GAMM</name>
<dbReference type="PANTHER" id="PTHR23303:SF15">
    <property type="entry name" value="COLOSSIN-A"/>
    <property type="match status" value="1"/>
</dbReference>
<dbReference type="GO" id="GO:0008234">
    <property type="term" value="F:cysteine-type peptidase activity"/>
    <property type="evidence" value="ECO:0007669"/>
    <property type="project" value="InterPro"/>
</dbReference>
<dbReference type="InterPro" id="IPR001769">
    <property type="entry name" value="Gingipain"/>
</dbReference>